<dbReference type="RefSeq" id="WP_078236810.1">
    <property type="nucleotide sequence ID" value="NZ_MUYA01000007.1"/>
</dbReference>
<dbReference type="Proteomes" id="UP000190867">
    <property type="component" value="Unassembled WGS sequence"/>
</dbReference>
<name>A0A1T0ARN0_9PAST</name>
<comment type="caution">
    <text evidence="1">The sequence shown here is derived from an EMBL/GenBank/DDBJ whole genome shotgun (WGS) entry which is preliminary data.</text>
</comment>
<evidence type="ECO:0000313" key="2">
    <source>
        <dbReference type="Proteomes" id="UP000190867"/>
    </source>
</evidence>
<organism evidence="1 2">
    <name type="scientific">Haemophilus paracuniculus</name>
    <dbReference type="NCBI Taxonomy" id="734"/>
    <lineage>
        <taxon>Bacteria</taxon>
        <taxon>Pseudomonadati</taxon>
        <taxon>Pseudomonadota</taxon>
        <taxon>Gammaproteobacteria</taxon>
        <taxon>Pasteurellales</taxon>
        <taxon>Pasteurellaceae</taxon>
        <taxon>Haemophilus</taxon>
    </lineage>
</organism>
<accession>A0A1T0ARN0</accession>
<dbReference type="EMBL" id="MUYA01000007">
    <property type="protein sequence ID" value="OOR99162.1"/>
    <property type="molecule type" value="Genomic_DNA"/>
</dbReference>
<proteinExistence type="predicted"/>
<dbReference type="AlphaFoldDB" id="A0A1T0ARN0"/>
<dbReference type="OrthoDB" id="5674325at2"/>
<evidence type="ECO:0000313" key="1">
    <source>
        <dbReference type="EMBL" id="OOR99162.1"/>
    </source>
</evidence>
<keyword evidence="2" id="KW-1185">Reference proteome</keyword>
<dbReference type="STRING" id="734.B0187_05235"/>
<protein>
    <submittedName>
        <fullName evidence="1">Uncharacterized protein</fullName>
    </submittedName>
</protein>
<reference evidence="1 2" key="1">
    <citation type="submission" date="2017-02" db="EMBL/GenBank/DDBJ databases">
        <title>Draft genome sequence of Haemophilus paracuniculus CCUG 43573 type strain.</title>
        <authorList>
            <person name="Engstrom-Jakobsson H."/>
            <person name="Salva-Serra F."/>
            <person name="Thorell K."/>
            <person name="Gonzales-Siles L."/>
            <person name="Karlsson R."/>
            <person name="Boulund F."/>
            <person name="Engstrand L."/>
            <person name="Kristiansson E."/>
            <person name="Moore E."/>
        </authorList>
    </citation>
    <scope>NUCLEOTIDE SEQUENCE [LARGE SCALE GENOMIC DNA]</scope>
    <source>
        <strain evidence="1 2">CCUG 43573</strain>
    </source>
</reference>
<sequence length="94" mass="11133">MNDKSENFYAIDEGQCIKIQVSDVDYTVVFHRQSAEFFEDDIEKMLINYQTIYSIVFAVSEYIEDFNYQGDLYAPPKNAKINENTLTFPYYKKN</sequence>
<gene>
    <name evidence="1" type="ORF">B0187_05235</name>
</gene>